<reference evidence="4" key="2">
    <citation type="submission" date="2020-05" db="EMBL/GenBank/DDBJ databases">
        <title>Complete genome sequence of Bradyrhizobium diazoefficiens XF10 isolated from soybean nodule.</title>
        <authorList>
            <person name="Noda R."/>
            <person name="Kakizaki K."/>
            <person name="Minamisawa K."/>
        </authorList>
    </citation>
    <scope>NUCLEOTIDE SEQUENCE</scope>
    <source>
        <strain evidence="4">XF10</strain>
    </source>
</reference>
<dbReference type="EMBL" id="AP023094">
    <property type="protein sequence ID" value="BCE48324.1"/>
    <property type="molecule type" value="Genomic_DNA"/>
</dbReference>
<dbReference type="EMBL" id="AP023091">
    <property type="protein sequence ID" value="BCE22059.1"/>
    <property type="molecule type" value="Genomic_DNA"/>
</dbReference>
<feature type="compositionally biased region" description="Basic and acidic residues" evidence="1">
    <location>
        <begin position="105"/>
        <end position="114"/>
    </location>
</feature>
<dbReference type="AlphaFoldDB" id="A0A809Z796"/>
<gene>
    <name evidence="4" type="ORF">XF10B_46380</name>
    <name evidence="2" type="ORF">XF1B_47400</name>
    <name evidence="3" type="ORF">XF4B_46730</name>
</gene>
<feature type="region of interest" description="Disordered" evidence="1">
    <location>
        <begin position="104"/>
        <end position="129"/>
    </location>
</feature>
<protein>
    <submittedName>
        <fullName evidence="3">Uncharacterized protein</fullName>
    </submittedName>
</protein>
<name>A0A809Z796_9BRAD</name>
<evidence type="ECO:0000313" key="3">
    <source>
        <dbReference type="EMBL" id="BCE48324.1"/>
    </source>
</evidence>
<organism evidence="3">
    <name type="scientific">Bradyrhizobium diazoefficiens</name>
    <dbReference type="NCBI Taxonomy" id="1355477"/>
    <lineage>
        <taxon>Bacteria</taxon>
        <taxon>Pseudomonadati</taxon>
        <taxon>Pseudomonadota</taxon>
        <taxon>Alphaproteobacteria</taxon>
        <taxon>Hyphomicrobiales</taxon>
        <taxon>Nitrobacteraceae</taxon>
        <taxon>Bradyrhizobium</taxon>
    </lineage>
</organism>
<reference evidence="2" key="1">
    <citation type="submission" date="2020-05" db="EMBL/GenBank/DDBJ databases">
        <title>Complete genome sequence of Bradyrhizobium diazoefficiens XF1 isolated from soybean nodule.</title>
        <authorList>
            <person name="Noda R."/>
            <person name="Kakizaki K."/>
            <person name="Minamisawa K."/>
        </authorList>
    </citation>
    <scope>NUCLEOTIDE SEQUENCE</scope>
    <source>
        <strain evidence="2">XF1</strain>
    </source>
</reference>
<proteinExistence type="predicted"/>
<reference evidence="3" key="3">
    <citation type="submission" date="2020-05" db="EMBL/GenBank/DDBJ databases">
        <title>Complete genome sequence of Bradyrhizobium diazoefficiens XF4 isolated from soybean nodule.</title>
        <authorList>
            <person name="Noda R."/>
            <person name="Kakizaki K."/>
            <person name="Minamisawa K."/>
        </authorList>
    </citation>
    <scope>NUCLEOTIDE SEQUENCE</scope>
    <source>
        <strain evidence="3">XF4</strain>
    </source>
</reference>
<evidence type="ECO:0000313" key="4">
    <source>
        <dbReference type="EMBL" id="BCE91840.1"/>
    </source>
</evidence>
<sequence length="129" mass="14328">MDAIAAEKAALDFIVNELARQNEMWGPANERVDVSNGELFQAGVGQLDAVFDRRNHDVTAFDEPPQIYPENWSGFRSYGGDFPNIGVGVTFLIQEMKRLAMNGEDLTRLSRRPDQAYNPETGLPNPVSA</sequence>
<accession>A0A809Z796</accession>
<evidence type="ECO:0000313" key="2">
    <source>
        <dbReference type="EMBL" id="BCE22059.1"/>
    </source>
</evidence>
<evidence type="ECO:0000256" key="1">
    <source>
        <dbReference type="SAM" id="MobiDB-lite"/>
    </source>
</evidence>
<dbReference type="EMBL" id="AP023099">
    <property type="protein sequence ID" value="BCE91840.1"/>
    <property type="molecule type" value="Genomic_DNA"/>
</dbReference>